<dbReference type="PANTHER" id="PTHR45663:SF11">
    <property type="entry name" value="GEO12009P1"/>
    <property type="match status" value="1"/>
</dbReference>
<reference evidence="7 8" key="1">
    <citation type="submission" date="2018-09" db="EMBL/GenBank/DDBJ databases">
        <title>Whole genome based analysis of evolution and adaptive divergence in Indian and Brazilian strains of Azospirillum brasilense.</title>
        <authorList>
            <person name="Singh C."/>
            <person name="Tripathi A.K."/>
        </authorList>
    </citation>
    <scope>NUCLEOTIDE SEQUENCE [LARGE SCALE GENOMIC DNA]</scope>
    <source>
        <strain evidence="7 8">MTCC4038</strain>
    </source>
</reference>
<sequence length="317" mass="34151">MFSIPPANKPVAAGAAPAAAGDLIKDSSDRAFMADVIEASQSVPVIVDFWAPWCGPCKQLGPILEKTVLAAKGKVRLVKIDTDKDPMIASQLRVQSIPAVYAFFQGRPVDGFMGALPESQVKAFVEKLLKLAGAAGGGEGDILEEALAQAKEALEAGDTQTASEIYGEILQADPENLNPVAYAGLVRCLIVNDELARAKQMLDKVPEPIAKDKEIAAVRSALEVAEQAANAGPIPELMEKVAHNQDDHEARFDLALALFAAGKREAAVDELLELVRRDRAWNDEAARKQLVKFFEAFGPTDPLTVQSRRRLSSILFR</sequence>
<evidence type="ECO:0000313" key="8">
    <source>
        <dbReference type="Proteomes" id="UP000298774"/>
    </source>
</evidence>
<dbReference type="GO" id="GO:0006950">
    <property type="term" value="P:response to stress"/>
    <property type="evidence" value="ECO:0007669"/>
    <property type="project" value="UniProtKB-ARBA"/>
</dbReference>
<dbReference type="Pfam" id="PF14559">
    <property type="entry name" value="TPR_19"/>
    <property type="match status" value="1"/>
</dbReference>
<dbReference type="SMR" id="A0A0P0EV80"/>
<dbReference type="SUPFAM" id="SSF52833">
    <property type="entry name" value="Thioredoxin-like"/>
    <property type="match status" value="1"/>
</dbReference>
<dbReference type="InterPro" id="IPR013766">
    <property type="entry name" value="Thioredoxin_domain"/>
</dbReference>
<dbReference type="Gene3D" id="1.25.40.10">
    <property type="entry name" value="Tetratricopeptide repeat domain"/>
    <property type="match status" value="2"/>
</dbReference>
<dbReference type="PROSITE" id="PS00194">
    <property type="entry name" value="THIOREDOXIN_1"/>
    <property type="match status" value="1"/>
</dbReference>
<evidence type="ECO:0000256" key="4">
    <source>
        <dbReference type="ARBA" id="ARBA00023284"/>
    </source>
</evidence>
<proteinExistence type="predicted"/>
<organism evidence="7 8">
    <name type="scientific">Azospirillum brasilense</name>
    <dbReference type="NCBI Taxonomy" id="192"/>
    <lineage>
        <taxon>Bacteria</taxon>
        <taxon>Pseudomonadati</taxon>
        <taxon>Pseudomonadota</taxon>
        <taxon>Alphaproteobacteria</taxon>
        <taxon>Rhodospirillales</taxon>
        <taxon>Azospirillaceae</taxon>
        <taxon>Azospirillum</taxon>
    </lineage>
</organism>
<dbReference type="GO" id="GO:0005829">
    <property type="term" value="C:cytosol"/>
    <property type="evidence" value="ECO:0007669"/>
    <property type="project" value="TreeGrafter"/>
</dbReference>
<dbReference type="RefSeq" id="WP_035669316.1">
    <property type="nucleotide sequence ID" value="NZ_CP012914.1"/>
</dbReference>
<dbReference type="Gene3D" id="3.40.30.10">
    <property type="entry name" value="Glutaredoxin"/>
    <property type="match status" value="1"/>
</dbReference>
<keyword evidence="1" id="KW-0813">Transport</keyword>
<dbReference type="InterPro" id="IPR011990">
    <property type="entry name" value="TPR-like_helical_dom_sf"/>
</dbReference>
<dbReference type="Proteomes" id="UP001277471">
    <property type="component" value="Unassembled WGS sequence"/>
</dbReference>
<dbReference type="CDD" id="cd02956">
    <property type="entry name" value="ybbN"/>
    <property type="match status" value="1"/>
</dbReference>
<dbReference type="Proteomes" id="UP000298774">
    <property type="component" value="Chromosome"/>
</dbReference>
<keyword evidence="4" id="KW-0676">Redox-active center</keyword>
<keyword evidence="3" id="KW-1015">Disulfide bond</keyword>
<reference evidence="6 9" key="2">
    <citation type="submission" date="2023-11" db="EMBL/GenBank/DDBJ databases">
        <title>MicrobeMod: A computational toolkit for identifying prokaryotic methylation and restriction-modification with nanopore sequencing.</title>
        <authorList>
            <person name="Crits-Christoph A."/>
            <person name="Kang S.C."/>
            <person name="Lee H."/>
            <person name="Ostrov N."/>
        </authorList>
    </citation>
    <scope>NUCLEOTIDE SEQUENCE [LARGE SCALE GENOMIC DNA]</scope>
    <source>
        <strain evidence="6 9">ATCC 29145</strain>
    </source>
</reference>
<dbReference type="Pfam" id="PF00085">
    <property type="entry name" value="Thioredoxin"/>
    <property type="match status" value="1"/>
</dbReference>
<evidence type="ECO:0000313" key="6">
    <source>
        <dbReference type="EMBL" id="MDX5952933.1"/>
    </source>
</evidence>
<evidence type="ECO:0000256" key="1">
    <source>
        <dbReference type="ARBA" id="ARBA00022448"/>
    </source>
</evidence>
<feature type="domain" description="Thioredoxin" evidence="5">
    <location>
        <begin position="5"/>
        <end position="130"/>
    </location>
</feature>
<dbReference type="PANTHER" id="PTHR45663">
    <property type="entry name" value="GEO12009P1"/>
    <property type="match status" value="1"/>
</dbReference>
<keyword evidence="2" id="KW-0249">Electron transport</keyword>
<evidence type="ECO:0000259" key="5">
    <source>
        <dbReference type="PROSITE" id="PS51352"/>
    </source>
</evidence>
<dbReference type="GO" id="GO:0045454">
    <property type="term" value="P:cell redox homeostasis"/>
    <property type="evidence" value="ECO:0007669"/>
    <property type="project" value="TreeGrafter"/>
</dbReference>
<evidence type="ECO:0000256" key="2">
    <source>
        <dbReference type="ARBA" id="ARBA00022982"/>
    </source>
</evidence>
<protein>
    <submittedName>
        <fullName evidence="7">Co-chaperone YbbN</fullName>
    </submittedName>
</protein>
<keyword evidence="9" id="KW-1185">Reference proteome</keyword>
<dbReference type="GO" id="GO:0015035">
    <property type="term" value="F:protein-disulfide reductase activity"/>
    <property type="evidence" value="ECO:0007669"/>
    <property type="project" value="TreeGrafter"/>
</dbReference>
<dbReference type="EMBL" id="CP032339">
    <property type="protein sequence ID" value="QCO09384.1"/>
    <property type="molecule type" value="Genomic_DNA"/>
</dbReference>
<dbReference type="GeneID" id="56450132"/>
<gene>
    <name evidence="7" type="ORF">D3868_10265</name>
    <name evidence="6" type="ORF">SIM66_17280</name>
</gene>
<dbReference type="KEGG" id="abf:AMK58_02185"/>
<dbReference type="PROSITE" id="PS51352">
    <property type="entry name" value="THIOREDOXIN_2"/>
    <property type="match status" value="1"/>
</dbReference>
<evidence type="ECO:0000313" key="7">
    <source>
        <dbReference type="EMBL" id="QCO09384.1"/>
    </source>
</evidence>
<accession>A0A0P0EV80</accession>
<evidence type="ECO:0000313" key="9">
    <source>
        <dbReference type="Proteomes" id="UP001277471"/>
    </source>
</evidence>
<evidence type="ECO:0000256" key="3">
    <source>
        <dbReference type="ARBA" id="ARBA00023157"/>
    </source>
</evidence>
<dbReference type="EMBL" id="JAWXYC010000004">
    <property type="protein sequence ID" value="MDX5952933.1"/>
    <property type="molecule type" value="Genomic_DNA"/>
</dbReference>
<dbReference type="AlphaFoldDB" id="A0A0P0EV80"/>
<dbReference type="SUPFAM" id="SSF48452">
    <property type="entry name" value="TPR-like"/>
    <property type="match status" value="1"/>
</dbReference>
<dbReference type="Pfam" id="PF14561">
    <property type="entry name" value="TPR_20"/>
    <property type="match status" value="1"/>
</dbReference>
<dbReference type="InterPro" id="IPR036249">
    <property type="entry name" value="Thioredoxin-like_sf"/>
</dbReference>
<dbReference type="InterPro" id="IPR017937">
    <property type="entry name" value="Thioredoxin_CS"/>
</dbReference>
<name>A0A0P0EV80_AZOBR</name>